<proteinExistence type="predicted"/>
<organism evidence="1 2">
    <name type="scientific">Anas platyrhynchos</name>
    <name type="common">Mallard</name>
    <name type="synonym">Anas boschas</name>
    <dbReference type="NCBI Taxonomy" id="8839"/>
    <lineage>
        <taxon>Eukaryota</taxon>
        <taxon>Metazoa</taxon>
        <taxon>Chordata</taxon>
        <taxon>Craniata</taxon>
        <taxon>Vertebrata</taxon>
        <taxon>Euteleostomi</taxon>
        <taxon>Archelosauria</taxon>
        <taxon>Archosauria</taxon>
        <taxon>Dinosauria</taxon>
        <taxon>Saurischia</taxon>
        <taxon>Theropoda</taxon>
        <taxon>Coelurosauria</taxon>
        <taxon>Aves</taxon>
        <taxon>Neognathae</taxon>
        <taxon>Galloanserae</taxon>
        <taxon>Anseriformes</taxon>
        <taxon>Anatidae</taxon>
        <taxon>Anatinae</taxon>
        <taxon>Anas</taxon>
    </lineage>
</organism>
<name>R0JIU2_ANAPL</name>
<sequence length="131" mass="15154">MPPKFPAWLQDCLSYRSKARLAQTRNSSTLQHGDRARLCVHPDKTYGSHTKNMIKRQYNAIKASRHSSSEKDTSLTLYFKSPNRLCTHKTSIKFNRSRVAIVRAAMTPYRHEHFWTSSFAVTQIFTSASLY</sequence>
<evidence type="ECO:0000313" key="1">
    <source>
        <dbReference type="EMBL" id="EOA96886.1"/>
    </source>
</evidence>
<accession>R0JIU2</accession>
<dbReference type="Proteomes" id="UP000296049">
    <property type="component" value="Unassembled WGS sequence"/>
</dbReference>
<gene>
    <name evidence="1" type="ORF">Anapl_10344</name>
</gene>
<dbReference type="EMBL" id="KB743833">
    <property type="protein sequence ID" value="EOA96886.1"/>
    <property type="molecule type" value="Genomic_DNA"/>
</dbReference>
<evidence type="ECO:0000313" key="2">
    <source>
        <dbReference type="Proteomes" id="UP000296049"/>
    </source>
</evidence>
<protein>
    <submittedName>
        <fullName evidence="1">Uncharacterized protein</fullName>
    </submittedName>
</protein>
<keyword evidence="2" id="KW-1185">Reference proteome</keyword>
<dbReference type="AlphaFoldDB" id="R0JIU2"/>
<reference evidence="2" key="1">
    <citation type="journal article" date="2013" name="Nat. Genet.">
        <title>The duck genome and transcriptome provide insight into an avian influenza virus reservoir species.</title>
        <authorList>
            <person name="Huang Y."/>
            <person name="Li Y."/>
            <person name="Burt D.W."/>
            <person name="Chen H."/>
            <person name="Zhang Y."/>
            <person name="Qian W."/>
            <person name="Kim H."/>
            <person name="Gan S."/>
            <person name="Zhao Y."/>
            <person name="Li J."/>
            <person name="Yi K."/>
            <person name="Feng H."/>
            <person name="Zhu P."/>
            <person name="Li B."/>
            <person name="Liu Q."/>
            <person name="Fairley S."/>
            <person name="Magor K.E."/>
            <person name="Du Z."/>
            <person name="Hu X."/>
            <person name="Goodman L."/>
            <person name="Tafer H."/>
            <person name="Vignal A."/>
            <person name="Lee T."/>
            <person name="Kim K.W."/>
            <person name="Sheng Z."/>
            <person name="An Y."/>
            <person name="Searle S."/>
            <person name="Herrero J."/>
            <person name="Groenen M.A."/>
            <person name="Crooijmans R.P."/>
            <person name="Faraut T."/>
            <person name="Cai Q."/>
            <person name="Webster R.G."/>
            <person name="Aldridge J.R."/>
            <person name="Warren W.C."/>
            <person name="Bartschat S."/>
            <person name="Kehr S."/>
            <person name="Marz M."/>
            <person name="Stadler P.F."/>
            <person name="Smith J."/>
            <person name="Kraus R.H."/>
            <person name="Zhao Y."/>
            <person name="Ren L."/>
            <person name="Fei J."/>
            <person name="Morisson M."/>
            <person name="Kaiser P."/>
            <person name="Griffin D.K."/>
            <person name="Rao M."/>
            <person name="Pitel F."/>
            <person name="Wang J."/>
            <person name="Li N."/>
        </authorList>
    </citation>
    <scope>NUCLEOTIDE SEQUENCE [LARGE SCALE GENOMIC DNA]</scope>
</reference>